<name>A0A2I0JFJ0_PUNGR</name>
<gene>
    <name evidence="1" type="ORF">CRG98_024577</name>
</gene>
<keyword evidence="2" id="KW-1185">Reference proteome</keyword>
<dbReference type="EMBL" id="PGOL01001727">
    <property type="protein sequence ID" value="PKI55031.1"/>
    <property type="molecule type" value="Genomic_DNA"/>
</dbReference>
<evidence type="ECO:0000313" key="1">
    <source>
        <dbReference type="EMBL" id="PKI55031.1"/>
    </source>
</evidence>
<sequence>MKSPNSSKSRIFYLASGYEERVGEVLEGRARGEASGARAGALSRGDERVDERADVWHVTSSCVHACTRKNVRALGGRTGTCGDGSKNFRVVTGAA</sequence>
<reference evidence="1 2" key="1">
    <citation type="submission" date="2017-11" db="EMBL/GenBank/DDBJ databases">
        <title>De-novo sequencing of pomegranate (Punica granatum L.) genome.</title>
        <authorList>
            <person name="Akparov Z."/>
            <person name="Amiraslanov A."/>
            <person name="Hajiyeva S."/>
            <person name="Abbasov M."/>
            <person name="Kaur K."/>
            <person name="Hamwieh A."/>
            <person name="Solovyev V."/>
            <person name="Salamov A."/>
            <person name="Braich B."/>
            <person name="Kosarev P."/>
            <person name="Mahmoud A."/>
            <person name="Hajiyev E."/>
            <person name="Babayeva S."/>
            <person name="Izzatullayeva V."/>
            <person name="Mammadov A."/>
            <person name="Mammadov A."/>
            <person name="Sharifova S."/>
            <person name="Ojaghi J."/>
            <person name="Eynullazada K."/>
            <person name="Bayramov B."/>
            <person name="Abdulazimova A."/>
            <person name="Shahmuradov I."/>
        </authorList>
    </citation>
    <scope>NUCLEOTIDE SEQUENCE [LARGE SCALE GENOMIC DNA]</scope>
    <source>
        <strain evidence="2">cv. AG2017</strain>
        <tissue evidence="1">Leaf</tissue>
    </source>
</reference>
<comment type="caution">
    <text evidence="1">The sequence shown here is derived from an EMBL/GenBank/DDBJ whole genome shotgun (WGS) entry which is preliminary data.</text>
</comment>
<accession>A0A2I0JFJ0</accession>
<organism evidence="1 2">
    <name type="scientific">Punica granatum</name>
    <name type="common">Pomegranate</name>
    <dbReference type="NCBI Taxonomy" id="22663"/>
    <lineage>
        <taxon>Eukaryota</taxon>
        <taxon>Viridiplantae</taxon>
        <taxon>Streptophyta</taxon>
        <taxon>Embryophyta</taxon>
        <taxon>Tracheophyta</taxon>
        <taxon>Spermatophyta</taxon>
        <taxon>Magnoliopsida</taxon>
        <taxon>eudicotyledons</taxon>
        <taxon>Gunneridae</taxon>
        <taxon>Pentapetalae</taxon>
        <taxon>rosids</taxon>
        <taxon>malvids</taxon>
        <taxon>Myrtales</taxon>
        <taxon>Lythraceae</taxon>
        <taxon>Punica</taxon>
    </lineage>
</organism>
<proteinExistence type="predicted"/>
<protein>
    <submittedName>
        <fullName evidence="1">Uncharacterized protein</fullName>
    </submittedName>
</protein>
<evidence type="ECO:0000313" key="2">
    <source>
        <dbReference type="Proteomes" id="UP000233551"/>
    </source>
</evidence>
<dbReference type="Proteomes" id="UP000233551">
    <property type="component" value="Unassembled WGS sequence"/>
</dbReference>
<dbReference type="AlphaFoldDB" id="A0A2I0JFJ0"/>